<feature type="domain" description="EF-hand" evidence="3">
    <location>
        <begin position="65"/>
        <end position="100"/>
    </location>
</feature>
<keyword evidence="5" id="KW-1185">Reference proteome</keyword>
<evidence type="ECO:0000259" key="3">
    <source>
        <dbReference type="PROSITE" id="PS50222"/>
    </source>
</evidence>
<evidence type="ECO:0000313" key="5">
    <source>
        <dbReference type="Proteomes" id="UP001152876"/>
    </source>
</evidence>
<proteinExistence type="predicted"/>
<feature type="domain" description="EF-hand" evidence="3">
    <location>
        <begin position="26"/>
        <end position="61"/>
    </location>
</feature>
<reference evidence="4" key="1">
    <citation type="submission" date="2013-01" db="EMBL/GenBank/DDBJ databases">
        <title>Genome draft of Hydrogenophaga taeniospiralis 2K1.</title>
        <authorList>
            <person name="Gomila M."/>
            <person name="Lalucat J."/>
        </authorList>
    </citation>
    <scope>NUCLEOTIDE SEQUENCE</scope>
    <source>
        <strain evidence="4">CCUG 15921</strain>
    </source>
</reference>
<dbReference type="AlphaFoldDB" id="A0A9X4SA48"/>
<dbReference type="SUPFAM" id="SSF47473">
    <property type="entry name" value="EF-hand"/>
    <property type="match status" value="2"/>
</dbReference>
<keyword evidence="2" id="KW-0677">Repeat</keyword>
<dbReference type="PROSITE" id="PS00018">
    <property type="entry name" value="EF_HAND_1"/>
    <property type="match status" value="4"/>
</dbReference>
<organism evidence="4 5">
    <name type="scientific">Hydrogenophaga taeniospiralis CCUG 15921</name>
    <dbReference type="NCBI Taxonomy" id="1281780"/>
    <lineage>
        <taxon>Bacteria</taxon>
        <taxon>Pseudomonadati</taxon>
        <taxon>Pseudomonadota</taxon>
        <taxon>Betaproteobacteria</taxon>
        <taxon>Burkholderiales</taxon>
        <taxon>Comamonadaceae</taxon>
        <taxon>Hydrogenophaga</taxon>
    </lineage>
</organism>
<dbReference type="SMART" id="SM00054">
    <property type="entry name" value="EFh"/>
    <property type="match status" value="3"/>
</dbReference>
<evidence type="ECO:0000313" key="4">
    <source>
        <dbReference type="EMBL" id="MDG5973788.1"/>
    </source>
</evidence>
<accession>A0A9X4SA48</accession>
<evidence type="ECO:0000256" key="1">
    <source>
        <dbReference type="ARBA" id="ARBA00022723"/>
    </source>
</evidence>
<keyword evidence="1" id="KW-0479">Metal-binding</keyword>
<protein>
    <submittedName>
        <fullName evidence="4">EF-Hand, calmodulin</fullName>
    </submittedName>
</protein>
<dbReference type="RefSeq" id="WP_068169042.1">
    <property type="nucleotide sequence ID" value="NZ_AOGK01000001.1"/>
</dbReference>
<dbReference type="InterPro" id="IPR011992">
    <property type="entry name" value="EF-hand-dom_pair"/>
</dbReference>
<dbReference type="InterPro" id="IPR018247">
    <property type="entry name" value="EF_Hand_1_Ca_BS"/>
</dbReference>
<dbReference type="Pfam" id="PF13202">
    <property type="entry name" value="EF-hand_5"/>
    <property type="match status" value="2"/>
</dbReference>
<dbReference type="InterPro" id="IPR002048">
    <property type="entry name" value="EF_hand_dom"/>
</dbReference>
<feature type="domain" description="EF-hand" evidence="3">
    <location>
        <begin position="187"/>
        <end position="222"/>
    </location>
</feature>
<dbReference type="GO" id="GO:0005509">
    <property type="term" value="F:calcium ion binding"/>
    <property type="evidence" value="ECO:0007669"/>
    <property type="project" value="InterPro"/>
</dbReference>
<dbReference type="PROSITE" id="PS50222">
    <property type="entry name" value="EF_HAND_2"/>
    <property type="match status" value="3"/>
</dbReference>
<dbReference type="EMBL" id="AOGK01000001">
    <property type="protein sequence ID" value="MDG5973788.1"/>
    <property type="molecule type" value="Genomic_DNA"/>
</dbReference>
<sequence length="248" mass="25165">MSTTETVGSSVTGQWSQALASIGSALSSKLQDKMLKKADTDGNGTVGQTEFEAALEKISTKYGIDLGQDSKALFAGLDSDSDGALNGEELGQVIQHLFAPPTNTQDFLQSRGNEEQFGALDADGDGSLSMAEFTGVPADGAEVSIVSTTTTTTTLVSSDADAPVATGEVAPATTTAETDATTPVAAAPADPLQALMDGLDSDGDGQISDSELTTFVSQLNSQIEAATRKYNETALAGLGTTGGLNEAA</sequence>
<comment type="caution">
    <text evidence="4">The sequence shown here is derived from an EMBL/GenBank/DDBJ whole genome shotgun (WGS) entry which is preliminary data.</text>
</comment>
<evidence type="ECO:0000256" key="2">
    <source>
        <dbReference type="ARBA" id="ARBA00022737"/>
    </source>
</evidence>
<dbReference type="PANTHER" id="PTHR45942">
    <property type="entry name" value="PROTEIN PHOSPATASE 3 REGULATORY SUBUNIT B ALPHA ISOFORM TYPE 1"/>
    <property type="match status" value="1"/>
</dbReference>
<gene>
    <name evidence="4" type="ORF">H010_00905</name>
</gene>
<dbReference type="OrthoDB" id="8903766at2"/>
<dbReference type="Proteomes" id="UP001152876">
    <property type="component" value="Unassembled WGS sequence"/>
</dbReference>
<dbReference type="Pfam" id="PF13833">
    <property type="entry name" value="EF-hand_8"/>
    <property type="match status" value="1"/>
</dbReference>
<dbReference type="Gene3D" id="1.10.238.10">
    <property type="entry name" value="EF-hand"/>
    <property type="match status" value="2"/>
</dbReference>
<name>A0A9X4SA48_9BURK</name>